<keyword evidence="4" id="KW-1185">Reference proteome</keyword>
<feature type="domain" description="Ice-binding protein C-terminal" evidence="2">
    <location>
        <begin position="156"/>
        <end position="180"/>
    </location>
</feature>
<feature type="signal peptide" evidence="1">
    <location>
        <begin position="1"/>
        <end position="26"/>
    </location>
</feature>
<proteinExistence type="predicted"/>
<evidence type="ECO:0000313" key="3">
    <source>
        <dbReference type="EMBL" id="SFL84565.1"/>
    </source>
</evidence>
<keyword evidence="1" id="KW-0732">Signal</keyword>
<dbReference type="AlphaFoldDB" id="A0A1I4L0L2"/>
<evidence type="ECO:0000256" key="1">
    <source>
        <dbReference type="SAM" id="SignalP"/>
    </source>
</evidence>
<accession>A0A1I4L0L2</accession>
<dbReference type="InterPro" id="IPR013424">
    <property type="entry name" value="Ice-binding_C"/>
</dbReference>
<feature type="chain" id="PRO_5011618722" evidence="1">
    <location>
        <begin position="27"/>
        <end position="184"/>
    </location>
</feature>
<dbReference type="Pfam" id="PF07589">
    <property type="entry name" value="PEP-CTERM"/>
    <property type="match status" value="1"/>
</dbReference>
<dbReference type="Gene3D" id="2.60.120.380">
    <property type="match status" value="1"/>
</dbReference>
<organism evidence="3 4">
    <name type="scientific">Rugamonas rubra</name>
    <dbReference type="NCBI Taxonomy" id="758825"/>
    <lineage>
        <taxon>Bacteria</taxon>
        <taxon>Pseudomonadati</taxon>
        <taxon>Pseudomonadota</taxon>
        <taxon>Betaproteobacteria</taxon>
        <taxon>Burkholderiales</taxon>
        <taxon>Oxalobacteraceae</taxon>
        <taxon>Telluria group</taxon>
        <taxon>Rugamonas</taxon>
    </lineage>
</organism>
<dbReference type="STRING" id="758825.SAMN02982985_01758"/>
<sequence>MKKNFNNIAAALVFAGSALVAQAAQAAPIDISQLPEAVTLAAGTAHFDDTFANGNAHNLFNDQFTFTTTGVSNVDMILTSISTKASNGLDLTGFALYNSNSNAMVLNGTQLKTGLQDKWTLTVNSLAAGSYYFKVSGNVVSAAGGAFAGNGHVLSAVPEADTYAMLLAGLGLLGVVARRRSNAA</sequence>
<reference evidence="3 4" key="1">
    <citation type="submission" date="2016-10" db="EMBL/GenBank/DDBJ databases">
        <authorList>
            <person name="de Groot N.N."/>
        </authorList>
    </citation>
    <scope>NUCLEOTIDE SEQUENCE [LARGE SCALE GENOMIC DNA]</scope>
    <source>
        <strain evidence="3 4">ATCC 43154</strain>
    </source>
</reference>
<protein>
    <submittedName>
        <fullName evidence="3">PEP-CTERM protein-sorting domain-containing protein/MYXO-CTERM domain-containing protein</fullName>
    </submittedName>
</protein>
<name>A0A1I4L0L2_9BURK</name>
<gene>
    <name evidence="3" type="ORF">SAMN02982985_01758</name>
</gene>
<dbReference type="NCBIfam" id="NF038126">
    <property type="entry name" value="PEP_CTERM_FxDxF"/>
    <property type="match status" value="1"/>
</dbReference>
<dbReference type="EMBL" id="FOTW01000008">
    <property type="protein sequence ID" value="SFL84565.1"/>
    <property type="molecule type" value="Genomic_DNA"/>
</dbReference>
<evidence type="ECO:0000313" key="4">
    <source>
        <dbReference type="Proteomes" id="UP000199470"/>
    </source>
</evidence>
<evidence type="ECO:0000259" key="2">
    <source>
        <dbReference type="Pfam" id="PF07589"/>
    </source>
</evidence>
<dbReference type="RefSeq" id="WP_093386420.1">
    <property type="nucleotide sequence ID" value="NZ_FOTW01000008.1"/>
</dbReference>
<dbReference type="OrthoDB" id="8546032at2"/>
<dbReference type="Proteomes" id="UP000199470">
    <property type="component" value="Unassembled WGS sequence"/>
</dbReference>